<sequence>MSLEFDFFKAIERLHSSKFKIMPRIIAFISSLLFIPFILFLSITAFLSTLASALFLRKSRWLNRMANDHISWVKKASAYAAAFFISAFSPTLGFSLMMVYFHLHKVRLIDLKLFQTIFEAFVKE</sequence>
<organism evidence="2 3">
    <name type="scientific">Candidatus Criblamydia sequanensis CRIB-18</name>
    <dbReference type="NCBI Taxonomy" id="1437425"/>
    <lineage>
        <taxon>Bacteria</taxon>
        <taxon>Pseudomonadati</taxon>
        <taxon>Chlamydiota</taxon>
        <taxon>Chlamydiia</taxon>
        <taxon>Parachlamydiales</taxon>
        <taxon>Candidatus Criblamydiaceae</taxon>
        <taxon>Candidatus Criblamydia</taxon>
    </lineage>
</organism>
<feature type="transmembrane region" description="Helical" evidence="1">
    <location>
        <begin position="25"/>
        <end position="56"/>
    </location>
</feature>
<dbReference type="AlphaFoldDB" id="A0A090DZD2"/>
<comment type="caution">
    <text evidence="2">The sequence shown here is derived from an EMBL/GenBank/DDBJ whole genome shotgun (WGS) entry which is preliminary data.</text>
</comment>
<evidence type="ECO:0000313" key="3">
    <source>
        <dbReference type="Proteomes" id="UP000031552"/>
    </source>
</evidence>
<proteinExistence type="predicted"/>
<keyword evidence="1" id="KW-1133">Transmembrane helix</keyword>
<name>A0A090DZD2_9BACT</name>
<dbReference type="STRING" id="1437425.CSEC_1211"/>
<keyword evidence="1" id="KW-0812">Transmembrane</keyword>
<reference evidence="2" key="2">
    <citation type="submission" date="2014-09" db="EMBL/GenBank/DDBJ databases">
        <title>Criblamydia sequanensis harbors a mega-plasmid encoding arsenite resistance.</title>
        <authorList>
            <person name="Bertelli C."/>
            <person name="Goesmann A."/>
            <person name="Greub G."/>
        </authorList>
    </citation>
    <scope>NUCLEOTIDE SEQUENCE [LARGE SCALE GENOMIC DNA]</scope>
    <source>
        <strain evidence="2">CRIB-18</strain>
    </source>
</reference>
<evidence type="ECO:0000256" key="1">
    <source>
        <dbReference type="SAM" id="Phobius"/>
    </source>
</evidence>
<dbReference type="EMBL" id="CCEJ010000005">
    <property type="protein sequence ID" value="CDR34034.1"/>
    <property type="molecule type" value="Genomic_DNA"/>
</dbReference>
<accession>A0A090DZD2</accession>
<feature type="transmembrane region" description="Helical" evidence="1">
    <location>
        <begin position="76"/>
        <end position="103"/>
    </location>
</feature>
<dbReference type="Proteomes" id="UP000031552">
    <property type="component" value="Unassembled WGS sequence"/>
</dbReference>
<keyword evidence="3" id="KW-1185">Reference proteome</keyword>
<keyword evidence="1" id="KW-0472">Membrane</keyword>
<reference evidence="2" key="1">
    <citation type="submission" date="2013-12" db="EMBL/GenBank/DDBJ databases">
        <authorList>
            <person name="Linke B."/>
        </authorList>
    </citation>
    <scope>NUCLEOTIDE SEQUENCE [LARGE SCALE GENOMIC DNA]</scope>
    <source>
        <strain evidence="2">CRIB-18</strain>
    </source>
</reference>
<evidence type="ECO:0000313" key="2">
    <source>
        <dbReference type="EMBL" id="CDR34034.1"/>
    </source>
</evidence>
<gene>
    <name evidence="2" type="ORF">CSEC_1211</name>
</gene>
<dbReference type="RefSeq" id="WP_041017590.1">
    <property type="nucleotide sequence ID" value="NZ_CCEJ010000005.1"/>
</dbReference>
<protein>
    <submittedName>
        <fullName evidence="2">Membrane protein</fullName>
    </submittedName>
</protein>